<dbReference type="EMBL" id="JBHUNE010000001">
    <property type="protein sequence ID" value="MFD2757001.1"/>
    <property type="molecule type" value="Genomic_DNA"/>
</dbReference>
<sequence>MTRKHRRVTTEPPAGSDPHPAELGRVLAEEDRPEAWGDAPAQKAEGDNDDRLRENIPPHSVNV</sequence>
<reference evidence="3" key="1">
    <citation type="journal article" date="2019" name="Int. J. Syst. Evol. Microbiol.">
        <title>The Global Catalogue of Microorganisms (GCM) 10K type strain sequencing project: providing services to taxonomists for standard genome sequencing and annotation.</title>
        <authorList>
            <consortium name="The Broad Institute Genomics Platform"/>
            <consortium name="The Broad Institute Genome Sequencing Center for Infectious Disease"/>
            <person name="Wu L."/>
            <person name="Ma J."/>
        </authorList>
    </citation>
    <scope>NUCLEOTIDE SEQUENCE [LARGE SCALE GENOMIC DNA]</scope>
    <source>
        <strain evidence="3">TISTR 1514</strain>
    </source>
</reference>
<evidence type="ECO:0000313" key="2">
    <source>
        <dbReference type="EMBL" id="MFD2757001.1"/>
    </source>
</evidence>
<evidence type="ECO:0000313" key="3">
    <source>
        <dbReference type="Proteomes" id="UP001597492"/>
    </source>
</evidence>
<name>A0ABW5UTU1_9MICO</name>
<organism evidence="2 3">
    <name type="scientific">Gulosibacter faecalis</name>
    <dbReference type="NCBI Taxonomy" id="272240"/>
    <lineage>
        <taxon>Bacteria</taxon>
        <taxon>Bacillati</taxon>
        <taxon>Actinomycetota</taxon>
        <taxon>Actinomycetes</taxon>
        <taxon>Micrococcales</taxon>
        <taxon>Microbacteriaceae</taxon>
        <taxon>Gulosibacter</taxon>
    </lineage>
</organism>
<feature type="region of interest" description="Disordered" evidence="1">
    <location>
        <begin position="1"/>
        <end position="63"/>
    </location>
</feature>
<protein>
    <submittedName>
        <fullName evidence="2">Uncharacterized protein</fullName>
    </submittedName>
</protein>
<evidence type="ECO:0000256" key="1">
    <source>
        <dbReference type="SAM" id="MobiDB-lite"/>
    </source>
</evidence>
<accession>A0ABW5UTU1</accession>
<comment type="caution">
    <text evidence="2">The sequence shown here is derived from an EMBL/GenBank/DDBJ whole genome shotgun (WGS) entry which is preliminary data.</text>
</comment>
<feature type="compositionally biased region" description="Basic and acidic residues" evidence="1">
    <location>
        <begin position="19"/>
        <end position="35"/>
    </location>
</feature>
<proteinExistence type="predicted"/>
<dbReference type="Proteomes" id="UP001597492">
    <property type="component" value="Unassembled WGS sequence"/>
</dbReference>
<gene>
    <name evidence="2" type="ORF">ACFSW7_01245</name>
</gene>
<keyword evidence="3" id="KW-1185">Reference proteome</keyword>
<feature type="compositionally biased region" description="Basic and acidic residues" evidence="1">
    <location>
        <begin position="44"/>
        <end position="56"/>
    </location>
</feature>
<dbReference type="RefSeq" id="WP_019618900.1">
    <property type="nucleotide sequence ID" value="NZ_JBHUNE010000001.1"/>
</dbReference>